<keyword evidence="3" id="KW-1185">Reference proteome</keyword>
<comment type="caution">
    <text evidence="2">The sequence shown here is derived from an EMBL/GenBank/DDBJ whole genome shotgun (WGS) entry which is preliminary data.</text>
</comment>
<dbReference type="Gene3D" id="2.180.10.10">
    <property type="entry name" value="RHS repeat-associated core"/>
    <property type="match status" value="1"/>
</dbReference>
<dbReference type="InterPro" id="IPR006530">
    <property type="entry name" value="YD"/>
</dbReference>
<dbReference type="InterPro" id="IPR031325">
    <property type="entry name" value="RHS_repeat"/>
</dbReference>
<protein>
    <recommendedName>
        <fullName evidence="4">RHS repeat protein</fullName>
    </recommendedName>
</protein>
<feature type="region of interest" description="Disordered" evidence="1">
    <location>
        <begin position="1"/>
        <end position="20"/>
    </location>
</feature>
<accession>A0A9X3RR04</accession>
<dbReference type="EMBL" id="JAKMUV010000034">
    <property type="protein sequence ID" value="MCZ9305870.1"/>
    <property type="molecule type" value="Genomic_DNA"/>
</dbReference>
<dbReference type="Proteomes" id="UP001146505">
    <property type="component" value="Unassembled WGS sequence"/>
</dbReference>
<feature type="compositionally biased region" description="Low complexity" evidence="1">
    <location>
        <begin position="134"/>
        <end position="145"/>
    </location>
</feature>
<evidence type="ECO:0000313" key="2">
    <source>
        <dbReference type="EMBL" id="MCZ9305870.1"/>
    </source>
</evidence>
<organism evidence="2 3">
    <name type="scientific">Corynebacterium macclintockiae</name>
    <dbReference type="NCBI Taxonomy" id="2913501"/>
    <lineage>
        <taxon>Bacteria</taxon>
        <taxon>Bacillati</taxon>
        <taxon>Actinomycetota</taxon>
        <taxon>Actinomycetes</taxon>
        <taxon>Mycobacteriales</taxon>
        <taxon>Corynebacteriaceae</taxon>
        <taxon>Corynebacterium</taxon>
    </lineage>
</organism>
<dbReference type="GeneID" id="301813919"/>
<gene>
    <name evidence="2" type="ORF">L8U58_10145</name>
</gene>
<feature type="region of interest" description="Disordered" evidence="1">
    <location>
        <begin position="134"/>
        <end position="161"/>
    </location>
</feature>
<evidence type="ECO:0000313" key="3">
    <source>
        <dbReference type="Proteomes" id="UP001146505"/>
    </source>
</evidence>
<dbReference type="NCBIfam" id="TIGR01643">
    <property type="entry name" value="YD_repeat_2x"/>
    <property type="match status" value="2"/>
</dbReference>
<feature type="non-terminal residue" evidence="2">
    <location>
        <position position="1"/>
    </location>
</feature>
<evidence type="ECO:0008006" key="4">
    <source>
        <dbReference type="Google" id="ProtNLM"/>
    </source>
</evidence>
<reference evidence="2" key="1">
    <citation type="submission" date="2022-02" db="EMBL/GenBank/DDBJ databases">
        <title>Corynebacterium sp. from urogenital microbiome.</title>
        <authorList>
            <person name="Cappelli E.A."/>
            <person name="Ribeiro T.G."/>
            <person name="Peixe L."/>
        </authorList>
    </citation>
    <scope>NUCLEOTIDE SEQUENCE</scope>
    <source>
        <strain evidence="2">C9Ua_112</strain>
    </source>
</reference>
<proteinExistence type="predicted"/>
<feature type="compositionally biased region" description="Polar residues" evidence="1">
    <location>
        <begin position="1"/>
        <end position="19"/>
    </location>
</feature>
<dbReference type="RefSeq" id="WP_269955275.1">
    <property type="nucleotide sequence ID" value="NZ_JAKMUV010000034.1"/>
</dbReference>
<dbReference type="Pfam" id="PF05593">
    <property type="entry name" value="RHS_repeat"/>
    <property type="match status" value="1"/>
</dbReference>
<evidence type="ECO:0000256" key="1">
    <source>
        <dbReference type="SAM" id="MobiDB-lite"/>
    </source>
</evidence>
<name>A0A9X3RR04_9CORY</name>
<sequence length="161" mass="16845">DITQQTDYNGIVTTNTTSPDGLVTELTTPAGTTTTTRNQLGLTTSIDDASGTTLFDYDPFGRLTSITNPAATITYTRDTYGRAIAETTRLASGEETRHTIDLSATGMVTGEHLTLPVAGTITTGYGRNAAGEITSSTITQHTTPTDGSALRLPTDDAPTGR</sequence>
<feature type="non-terminal residue" evidence="2">
    <location>
        <position position="161"/>
    </location>
</feature>
<dbReference type="AlphaFoldDB" id="A0A9X3RR04"/>